<keyword evidence="3" id="KW-1185">Reference proteome</keyword>
<evidence type="ECO:0000313" key="2">
    <source>
        <dbReference type="EMBL" id="PCG09095.1"/>
    </source>
</evidence>
<dbReference type="PANTHER" id="PTHR32385:SF15">
    <property type="entry name" value="INOSITOL PHOSPHOCERAMIDE MANNOSYLTRANSFERASE 1"/>
    <property type="match status" value="1"/>
</dbReference>
<dbReference type="InterPro" id="IPR029044">
    <property type="entry name" value="Nucleotide-diphossugar_trans"/>
</dbReference>
<dbReference type="InterPro" id="IPR051706">
    <property type="entry name" value="Glycosyltransferase_domain"/>
</dbReference>
<accession>A0A2A4HZI5</accession>
<evidence type="ECO:0008006" key="4">
    <source>
        <dbReference type="Google" id="ProtNLM"/>
    </source>
</evidence>
<evidence type="ECO:0000256" key="1">
    <source>
        <dbReference type="ARBA" id="ARBA00022679"/>
    </source>
</evidence>
<dbReference type="RefSeq" id="WP_096611924.1">
    <property type="nucleotide sequence ID" value="NZ_NWVD01000003.1"/>
</dbReference>
<dbReference type="Gene3D" id="3.90.550.20">
    <property type="match status" value="1"/>
</dbReference>
<comment type="caution">
    <text evidence="2">The sequence shown here is derived from an EMBL/GenBank/DDBJ whole genome shotgun (WGS) entry which is preliminary data.</text>
</comment>
<keyword evidence="1" id="KW-0808">Transferase</keyword>
<evidence type="ECO:0000313" key="3">
    <source>
        <dbReference type="Proteomes" id="UP000218784"/>
    </source>
</evidence>
<name>A0A2A4HZI5_9SPHN</name>
<dbReference type="Proteomes" id="UP000218784">
    <property type="component" value="Unassembled WGS sequence"/>
</dbReference>
<dbReference type="GO" id="GO:0016020">
    <property type="term" value="C:membrane"/>
    <property type="evidence" value="ECO:0007669"/>
    <property type="project" value="GOC"/>
</dbReference>
<dbReference type="EMBL" id="NWVD01000003">
    <property type="protein sequence ID" value="PCG09095.1"/>
    <property type="molecule type" value="Genomic_DNA"/>
</dbReference>
<gene>
    <name evidence="2" type="ORF">COA17_09385</name>
</gene>
<dbReference type="InterPro" id="IPR007577">
    <property type="entry name" value="GlycoTrfase_DXD_sugar-bd_CS"/>
</dbReference>
<dbReference type="Pfam" id="PF04488">
    <property type="entry name" value="Gly_transf_sug"/>
    <property type="match status" value="1"/>
</dbReference>
<sequence>MTTFHRIWFGDKPIPPAYEDYWRAWQRQYPGHEFVTWRDEDIDRLPRMRDRIRQLRVPSMRADLGSFEILHAHGGVYLDCDVMPWHRFRPEEMARELTVCNESDSTEYCSLGFVASPPGHPVFDAMIEYLRDADIDEGNPHIATGPWLFGRFLAGHECRRLPSSAFYPYAAVEPLSVVRRRDLSGTLGIHVWGGSWLPGTAKQDKVMQMIARGDVAEPAVLLRGFEGDVEHADWARDVGLMIEAVRDIREKTLQIVPLLGYDFSVNAKDAAVFELAKVAHWLFARAPDTRVWQVGTSRERPDPLRAALVNDDPPALLIDSDTARVAALAADHAAHANARAVALAPAEGGMAWEEIWAAAGDVPPDVLVLHDGAGSAAVIADVLDRGHRPAVIHFDMVGMDPADLRMLLGRLGDDYATLEYGAHMAAYRFDLIMEYAGALYVENGIATVFSEGVKTLNGVEA</sequence>
<organism evidence="2 3">
    <name type="scientific">Sphingomonas ginsenosidimutans</name>
    <dbReference type="NCBI Taxonomy" id="862134"/>
    <lineage>
        <taxon>Bacteria</taxon>
        <taxon>Pseudomonadati</taxon>
        <taxon>Pseudomonadota</taxon>
        <taxon>Alphaproteobacteria</taxon>
        <taxon>Sphingomonadales</taxon>
        <taxon>Sphingomonadaceae</taxon>
        <taxon>Sphingomonas</taxon>
    </lineage>
</organism>
<protein>
    <recommendedName>
        <fullName evidence="4">Glycosyl transferase</fullName>
    </recommendedName>
</protein>
<dbReference type="PANTHER" id="PTHR32385">
    <property type="entry name" value="MANNOSYL PHOSPHORYLINOSITOL CERAMIDE SYNTHASE"/>
    <property type="match status" value="1"/>
</dbReference>
<reference evidence="2 3" key="1">
    <citation type="submission" date="2017-09" db="EMBL/GenBank/DDBJ databases">
        <title>Sphingomonas ginsenosidimutans KACC 14949, whole genome shotgun sequence.</title>
        <authorList>
            <person name="Feng G."/>
            <person name="Zhu H."/>
        </authorList>
    </citation>
    <scope>NUCLEOTIDE SEQUENCE [LARGE SCALE GENOMIC DNA]</scope>
    <source>
        <strain evidence="2 3">KACC 14949</strain>
    </source>
</reference>
<dbReference type="GO" id="GO:0051999">
    <property type="term" value="P:mannosyl-inositol phosphorylceramide biosynthetic process"/>
    <property type="evidence" value="ECO:0007669"/>
    <property type="project" value="TreeGrafter"/>
</dbReference>
<dbReference type="SUPFAM" id="SSF53448">
    <property type="entry name" value="Nucleotide-diphospho-sugar transferases"/>
    <property type="match status" value="1"/>
</dbReference>
<proteinExistence type="predicted"/>
<dbReference type="AlphaFoldDB" id="A0A2A4HZI5"/>
<dbReference type="GO" id="GO:0000030">
    <property type="term" value="F:mannosyltransferase activity"/>
    <property type="evidence" value="ECO:0007669"/>
    <property type="project" value="TreeGrafter"/>
</dbReference>